<proteinExistence type="predicted"/>
<comment type="caution">
    <text evidence="1">The sequence shown here is derived from an EMBL/GenBank/DDBJ whole genome shotgun (WGS) entry which is preliminary data.</text>
</comment>
<keyword evidence="2" id="KW-1185">Reference proteome</keyword>
<dbReference type="AlphaFoldDB" id="A0A7J9MBD1"/>
<reference evidence="1 2" key="1">
    <citation type="journal article" date="2019" name="Genome Biol. Evol.">
        <title>Insights into the evolution of the New World diploid cottons (Gossypium, subgenus Houzingenia) based on genome sequencing.</title>
        <authorList>
            <person name="Grover C.E."/>
            <person name="Arick M.A. 2nd"/>
            <person name="Thrash A."/>
            <person name="Conover J.L."/>
            <person name="Sanders W.S."/>
            <person name="Peterson D.G."/>
            <person name="Frelichowski J.E."/>
            <person name="Scheffler J.A."/>
            <person name="Scheffler B.E."/>
            <person name="Wendel J.F."/>
        </authorList>
    </citation>
    <scope>NUCLEOTIDE SEQUENCE [LARGE SCALE GENOMIC DNA]</scope>
    <source>
        <strain evidence="1">1</strain>
        <tissue evidence="1">Leaf</tissue>
    </source>
</reference>
<protein>
    <submittedName>
        <fullName evidence="1">Uncharacterized protein</fullName>
    </submittedName>
</protein>
<sequence>MCDLFRSWPENKETTFLVSMVRTSE</sequence>
<dbReference type="Proteomes" id="UP000593576">
    <property type="component" value="Unassembled WGS sequence"/>
</dbReference>
<dbReference type="EMBL" id="JABFAF010000010">
    <property type="protein sequence ID" value="MBA0868230.1"/>
    <property type="molecule type" value="Genomic_DNA"/>
</dbReference>
<evidence type="ECO:0000313" key="1">
    <source>
        <dbReference type="EMBL" id="MBA0868230.1"/>
    </source>
</evidence>
<organism evidence="1 2">
    <name type="scientific">Gossypium schwendimanii</name>
    <name type="common">Cotton</name>
    <dbReference type="NCBI Taxonomy" id="34291"/>
    <lineage>
        <taxon>Eukaryota</taxon>
        <taxon>Viridiplantae</taxon>
        <taxon>Streptophyta</taxon>
        <taxon>Embryophyta</taxon>
        <taxon>Tracheophyta</taxon>
        <taxon>Spermatophyta</taxon>
        <taxon>Magnoliopsida</taxon>
        <taxon>eudicotyledons</taxon>
        <taxon>Gunneridae</taxon>
        <taxon>Pentapetalae</taxon>
        <taxon>rosids</taxon>
        <taxon>malvids</taxon>
        <taxon>Malvales</taxon>
        <taxon>Malvaceae</taxon>
        <taxon>Malvoideae</taxon>
        <taxon>Gossypium</taxon>
    </lineage>
</organism>
<accession>A0A7J9MBD1</accession>
<name>A0A7J9MBD1_GOSSC</name>
<evidence type="ECO:0000313" key="2">
    <source>
        <dbReference type="Proteomes" id="UP000593576"/>
    </source>
</evidence>
<gene>
    <name evidence="1" type="ORF">Goshw_010588</name>
</gene>